<dbReference type="AlphaFoldDB" id="Q9YF15"/>
<dbReference type="PANTHER" id="PTHR46124:SF2">
    <property type="entry name" value="D-AMINOACYL-TRNA DEACYLASE"/>
    <property type="match status" value="1"/>
</dbReference>
<dbReference type="GeneID" id="1444613"/>
<feature type="binding site" evidence="2">
    <location>
        <position position="9"/>
    </location>
    <ligand>
        <name>a divalent metal cation</name>
        <dbReference type="ChEBI" id="CHEBI:60240"/>
        <label>1</label>
    </ligand>
</feature>
<accession>Q9YF15</accession>
<dbReference type="InterPro" id="IPR032466">
    <property type="entry name" value="Metal_Hydrolase"/>
</dbReference>
<dbReference type="NCBIfam" id="TIGR00010">
    <property type="entry name" value="YchF/TatD family DNA exonuclease"/>
    <property type="match status" value="1"/>
</dbReference>
<dbReference type="STRING" id="272557.APE_0423.1"/>
<dbReference type="Proteomes" id="UP000002518">
    <property type="component" value="Chromosome"/>
</dbReference>
<dbReference type="GO" id="GO:0004536">
    <property type="term" value="F:DNA nuclease activity"/>
    <property type="evidence" value="ECO:0007669"/>
    <property type="project" value="InterPro"/>
</dbReference>
<dbReference type="EnsemblBacteria" id="BAA79381">
    <property type="protein sequence ID" value="BAA79381"/>
    <property type="gene ID" value="APE_0423.1"/>
</dbReference>
<evidence type="ECO:0000313" key="3">
    <source>
        <dbReference type="EMBL" id="BAA79381.2"/>
    </source>
</evidence>
<feature type="binding site" evidence="2">
    <location>
        <position position="7"/>
    </location>
    <ligand>
        <name>a divalent metal cation</name>
        <dbReference type="ChEBI" id="CHEBI:60240"/>
        <label>1</label>
    </ligand>
</feature>
<dbReference type="Pfam" id="PF01026">
    <property type="entry name" value="TatD_DNase"/>
    <property type="match status" value="1"/>
</dbReference>
<dbReference type="InterPro" id="IPR015991">
    <property type="entry name" value="TatD/YcfH-like"/>
</dbReference>
<sequence>MRVYDMHVHLHEYSDREVEEILDADKSLVVVAVSDDLESAWRTLDLWHTFGGRVVPCLGFHPWNVREGRVWEAWEVLRLAYRYGVPCLGEVGLDRRFVDEYTWRVQNEVFDAFVQLAEDMGVMLNIHAPDAWKHVAHRIGWTSRARFMYHWYTGPATLPRALPEGRVWFSINSAIRVQEKSVRVAREIPLRSLVVESDGPYNYRGLRLSPLMVRETVKLVAEARGEDPGRLMEAISLNSERLLGLL</sequence>
<dbReference type="EMBL" id="BA000002">
    <property type="protein sequence ID" value="BAA79381.2"/>
    <property type="molecule type" value="Genomic_DNA"/>
</dbReference>
<dbReference type="EC" id="3.1.21.-" evidence="3"/>
<name>Q9YF15_AERPE</name>
<dbReference type="KEGG" id="ape:APE_0423.1"/>
<keyword evidence="1 2" id="KW-0479">Metal-binding</keyword>
<protein>
    <submittedName>
        <fullName evidence="3">Deoxyribonuclease</fullName>
        <ecNumber evidence="3">3.1.21.-</ecNumber>
    </submittedName>
</protein>
<dbReference type="Gene3D" id="3.20.20.140">
    <property type="entry name" value="Metal-dependent hydrolases"/>
    <property type="match status" value="1"/>
</dbReference>
<feature type="binding site" evidence="2">
    <location>
        <position position="127"/>
    </location>
    <ligand>
        <name>a divalent metal cation</name>
        <dbReference type="ChEBI" id="CHEBI:60240"/>
        <label>2</label>
    </ligand>
</feature>
<dbReference type="PANTHER" id="PTHR46124">
    <property type="entry name" value="D-AMINOACYL-TRNA DEACYLASE"/>
    <property type="match status" value="1"/>
</dbReference>
<dbReference type="GO" id="GO:0046872">
    <property type="term" value="F:metal ion binding"/>
    <property type="evidence" value="ECO:0007669"/>
    <property type="project" value="UniProtKB-KW"/>
</dbReference>
<reference evidence="3 4" key="1">
    <citation type="journal article" date="1999" name="DNA Res.">
        <title>Complete genome sequence of an aerobic hyper-thermophilic crenarchaeon, Aeropyrum pernix K1.</title>
        <authorList>
            <person name="Kawarabayasi Y."/>
            <person name="Hino Y."/>
            <person name="Horikawa H."/>
            <person name="Yamazaki S."/>
            <person name="Haikawa Y."/>
            <person name="Jin-no K."/>
            <person name="Takahashi M."/>
            <person name="Sekine M."/>
            <person name="Baba S."/>
            <person name="Ankai A."/>
            <person name="Kosugi H."/>
            <person name="Hosoyama A."/>
            <person name="Fukui S."/>
            <person name="Nagai Y."/>
            <person name="Nishijima K."/>
            <person name="Nakazawa H."/>
            <person name="Takamiya M."/>
            <person name="Masuda S."/>
            <person name="Funahashi T."/>
            <person name="Tanaka T."/>
            <person name="Kudoh Y."/>
            <person name="Yamazaki J."/>
            <person name="Kushida N."/>
            <person name="Oguchi A."/>
            <person name="Aoki K."/>
            <person name="Kubota K."/>
            <person name="Nakamura Y."/>
            <person name="Nomura N."/>
            <person name="Sako Y."/>
            <person name="Kikuchi H."/>
        </authorList>
    </citation>
    <scope>NUCLEOTIDE SEQUENCE [LARGE SCALE GENOMIC DNA]</scope>
    <source>
        <strain evidence="4">ATCC 700893 / DSM 11879 / JCM 9820 / NBRC 100138 / K1</strain>
    </source>
</reference>
<evidence type="ECO:0000256" key="1">
    <source>
        <dbReference type="ARBA" id="ARBA00022723"/>
    </source>
</evidence>
<dbReference type="SUPFAM" id="SSF51556">
    <property type="entry name" value="Metallo-dependent hydrolases"/>
    <property type="match status" value="1"/>
</dbReference>
<feature type="binding site" evidence="2">
    <location>
        <position position="90"/>
    </location>
    <ligand>
        <name>a divalent metal cation</name>
        <dbReference type="ChEBI" id="CHEBI:60240"/>
        <label>1</label>
    </ligand>
</feature>
<dbReference type="DNASU" id="1444613"/>
<gene>
    <name evidence="3" type="ordered locus">APE_0423.1</name>
</gene>
<dbReference type="eggNOG" id="arCOG00891">
    <property type="taxonomic scope" value="Archaea"/>
</dbReference>
<dbReference type="InterPro" id="IPR001130">
    <property type="entry name" value="TatD-like"/>
</dbReference>
<dbReference type="CDD" id="cd01310">
    <property type="entry name" value="TatD_DNAse"/>
    <property type="match status" value="1"/>
</dbReference>
<dbReference type="GO" id="GO:0016788">
    <property type="term" value="F:hydrolase activity, acting on ester bonds"/>
    <property type="evidence" value="ECO:0007669"/>
    <property type="project" value="InterPro"/>
</dbReference>
<dbReference type="RefSeq" id="WP_010865730.1">
    <property type="nucleotide sequence ID" value="NC_000854.2"/>
</dbReference>
<feature type="binding site" evidence="2">
    <location>
        <position position="198"/>
    </location>
    <ligand>
        <name>a divalent metal cation</name>
        <dbReference type="ChEBI" id="CHEBI:60240"/>
        <label>1</label>
    </ligand>
</feature>
<organism evidence="3 4">
    <name type="scientific">Aeropyrum pernix (strain ATCC 700893 / DSM 11879 / JCM 9820 / NBRC 100138 / K1)</name>
    <dbReference type="NCBI Taxonomy" id="272557"/>
    <lineage>
        <taxon>Archaea</taxon>
        <taxon>Thermoproteota</taxon>
        <taxon>Thermoprotei</taxon>
        <taxon>Desulfurococcales</taxon>
        <taxon>Desulfurococcaceae</taxon>
        <taxon>Aeropyrum</taxon>
    </lineage>
</organism>
<dbReference type="PIR" id="A72736">
    <property type="entry name" value="A72736"/>
</dbReference>
<feature type="binding site" evidence="2">
    <location>
        <position position="150"/>
    </location>
    <ligand>
        <name>a divalent metal cation</name>
        <dbReference type="ChEBI" id="CHEBI:60240"/>
        <label>2</label>
    </ligand>
</feature>
<dbReference type="PIRSF" id="PIRSF005902">
    <property type="entry name" value="DNase_TatD"/>
    <property type="match status" value="1"/>
</dbReference>
<proteinExistence type="predicted"/>
<keyword evidence="3" id="KW-0378">Hydrolase</keyword>
<keyword evidence="4" id="KW-1185">Reference proteome</keyword>
<evidence type="ECO:0000313" key="4">
    <source>
        <dbReference type="Proteomes" id="UP000002518"/>
    </source>
</evidence>
<evidence type="ECO:0000256" key="2">
    <source>
        <dbReference type="PIRSR" id="PIRSR005902-1"/>
    </source>
</evidence>